<proteinExistence type="predicted"/>
<keyword evidence="1" id="KW-1133">Transmembrane helix</keyword>
<accession>A0A978UDX3</accession>
<evidence type="ECO:0000256" key="1">
    <source>
        <dbReference type="SAM" id="Phobius"/>
    </source>
</evidence>
<dbReference type="AlphaFoldDB" id="A0A978UDX3"/>
<name>A0A978UDX3_ZIZJJ</name>
<keyword evidence="1" id="KW-0472">Membrane</keyword>
<dbReference type="Proteomes" id="UP000813462">
    <property type="component" value="Unassembled WGS sequence"/>
</dbReference>
<keyword evidence="1" id="KW-0812">Transmembrane</keyword>
<reference evidence="2" key="1">
    <citation type="journal article" date="2021" name="Front. Plant Sci.">
        <title>Chromosome-Scale Genome Assembly for Chinese Sour Jujube and Insights Into Its Genome Evolution and Domestication Signature.</title>
        <authorList>
            <person name="Shen L.-Y."/>
            <person name="Luo H."/>
            <person name="Wang X.-L."/>
            <person name="Wang X.-M."/>
            <person name="Qiu X.-J."/>
            <person name="Liu H."/>
            <person name="Zhou S.-S."/>
            <person name="Jia K.-H."/>
            <person name="Nie S."/>
            <person name="Bao Y.-T."/>
            <person name="Zhang R.-G."/>
            <person name="Yun Q.-Z."/>
            <person name="Chai Y.-H."/>
            <person name="Lu J.-Y."/>
            <person name="Li Y."/>
            <person name="Zhao S.-W."/>
            <person name="Mao J.-F."/>
            <person name="Jia S.-G."/>
            <person name="Mao Y.-M."/>
        </authorList>
    </citation>
    <scope>NUCLEOTIDE SEQUENCE</scope>
    <source>
        <strain evidence="2">AT0</strain>
        <tissue evidence="2">Leaf</tissue>
    </source>
</reference>
<comment type="caution">
    <text evidence="2">The sequence shown here is derived from an EMBL/GenBank/DDBJ whole genome shotgun (WGS) entry which is preliminary data.</text>
</comment>
<protein>
    <submittedName>
        <fullName evidence="2">Uncharacterized protein</fullName>
    </submittedName>
</protein>
<evidence type="ECO:0000313" key="2">
    <source>
        <dbReference type="EMBL" id="KAH7512966.1"/>
    </source>
</evidence>
<evidence type="ECO:0000313" key="3">
    <source>
        <dbReference type="Proteomes" id="UP000813462"/>
    </source>
</evidence>
<gene>
    <name evidence="2" type="ORF">FEM48_Zijuj12G0146400</name>
</gene>
<sequence>MIDDEAAKLGSSAIGHRKQEKVDKSSVVLSSIHHPVKLVLFLILLLSFQLTFLRQGKKKKKKKKENELCLE</sequence>
<organism evidence="2 3">
    <name type="scientific">Ziziphus jujuba var. spinosa</name>
    <dbReference type="NCBI Taxonomy" id="714518"/>
    <lineage>
        <taxon>Eukaryota</taxon>
        <taxon>Viridiplantae</taxon>
        <taxon>Streptophyta</taxon>
        <taxon>Embryophyta</taxon>
        <taxon>Tracheophyta</taxon>
        <taxon>Spermatophyta</taxon>
        <taxon>Magnoliopsida</taxon>
        <taxon>eudicotyledons</taxon>
        <taxon>Gunneridae</taxon>
        <taxon>Pentapetalae</taxon>
        <taxon>rosids</taxon>
        <taxon>fabids</taxon>
        <taxon>Rosales</taxon>
        <taxon>Rhamnaceae</taxon>
        <taxon>Paliureae</taxon>
        <taxon>Ziziphus</taxon>
    </lineage>
</organism>
<dbReference type="EMBL" id="JAEACU010000012">
    <property type="protein sequence ID" value="KAH7512966.1"/>
    <property type="molecule type" value="Genomic_DNA"/>
</dbReference>
<feature type="transmembrane region" description="Helical" evidence="1">
    <location>
        <begin position="32"/>
        <end position="53"/>
    </location>
</feature>